<evidence type="ECO:0000313" key="3">
    <source>
        <dbReference type="Proteomes" id="UP000193411"/>
    </source>
</evidence>
<dbReference type="PANTHER" id="PTHR21838:SF2">
    <property type="entry name" value="COILED-COIL DOMAIN-CONTAINING PROTEIN 137"/>
    <property type="match status" value="1"/>
</dbReference>
<feature type="compositionally biased region" description="Polar residues" evidence="1">
    <location>
        <begin position="125"/>
        <end position="134"/>
    </location>
</feature>
<dbReference type="EMBL" id="MCFL01000002">
    <property type="protein sequence ID" value="ORZ40997.1"/>
    <property type="molecule type" value="Genomic_DNA"/>
</dbReference>
<sequence>MTKPRRKQTKAERDQAPVVGKNDRQRDMPGRFRLVMAMQKQMEERDQQKKAAKKAGKPVPKRMLTLTRSNNPKSAESLPPPTHVRPSAADDPAVSGKKKESASPAGTKETKSTSSSSKAKSGESNPTSSKSVATSAAPEADNSDAESKLSASARRRKRRLEAEARVAKEEQMESTEPSRKRPRKQDFDELEDSVEFGEVVQAPPTLKVSKKMQKRKMERILADEVAQNAVKTGGKSAAEKRQMDDERNRMIQLYRDLKAKRDMDRVFPSMPGRM</sequence>
<evidence type="ECO:0000313" key="2">
    <source>
        <dbReference type="EMBL" id="ORZ40997.1"/>
    </source>
</evidence>
<dbReference type="Proteomes" id="UP000193411">
    <property type="component" value="Unassembled WGS sequence"/>
</dbReference>
<feature type="compositionally biased region" description="Basic and acidic residues" evidence="1">
    <location>
        <begin position="160"/>
        <end position="187"/>
    </location>
</feature>
<feature type="compositionally biased region" description="Basic residues" evidence="1">
    <location>
        <begin position="50"/>
        <end position="60"/>
    </location>
</feature>
<evidence type="ECO:0000256" key="1">
    <source>
        <dbReference type="SAM" id="MobiDB-lite"/>
    </source>
</evidence>
<dbReference type="AlphaFoldDB" id="A0A1Y2I2B0"/>
<proteinExistence type="predicted"/>
<keyword evidence="3" id="KW-1185">Reference proteome</keyword>
<comment type="caution">
    <text evidence="2">The sequence shown here is derived from an EMBL/GenBank/DDBJ whole genome shotgun (WGS) entry which is preliminary data.</text>
</comment>
<dbReference type="STRING" id="765915.A0A1Y2I2B0"/>
<feature type="compositionally biased region" description="Low complexity" evidence="1">
    <location>
        <begin position="112"/>
        <end position="124"/>
    </location>
</feature>
<reference evidence="2 3" key="1">
    <citation type="submission" date="2016-07" db="EMBL/GenBank/DDBJ databases">
        <title>Pervasive Adenine N6-methylation of Active Genes in Fungi.</title>
        <authorList>
            <consortium name="DOE Joint Genome Institute"/>
            <person name="Mondo S.J."/>
            <person name="Dannebaum R.O."/>
            <person name="Kuo R.C."/>
            <person name="Labutti K."/>
            <person name="Haridas S."/>
            <person name="Kuo A."/>
            <person name="Salamov A."/>
            <person name="Ahrendt S.R."/>
            <person name="Lipzen A."/>
            <person name="Sullivan W."/>
            <person name="Andreopoulos W.B."/>
            <person name="Clum A."/>
            <person name="Lindquist E."/>
            <person name="Daum C."/>
            <person name="Ramamoorthy G.K."/>
            <person name="Gryganskyi A."/>
            <person name="Culley D."/>
            <person name="Magnuson J.K."/>
            <person name="James T.Y."/>
            <person name="O'Malley M.A."/>
            <person name="Stajich J.E."/>
            <person name="Spatafora J.W."/>
            <person name="Visel A."/>
            <person name="Grigoriev I.V."/>
        </authorList>
    </citation>
    <scope>NUCLEOTIDE SEQUENCE [LARGE SCALE GENOMIC DNA]</scope>
    <source>
        <strain evidence="2 3">PL171</strain>
    </source>
</reference>
<gene>
    <name evidence="2" type="ORF">BCR44DRAFT_55077</name>
</gene>
<feature type="compositionally biased region" description="Basic and acidic residues" evidence="1">
    <location>
        <begin position="9"/>
        <end position="30"/>
    </location>
</feature>
<dbReference type="OrthoDB" id="5876637at2759"/>
<name>A0A1Y2I2B0_9FUNG</name>
<organism evidence="2 3">
    <name type="scientific">Catenaria anguillulae PL171</name>
    <dbReference type="NCBI Taxonomy" id="765915"/>
    <lineage>
        <taxon>Eukaryota</taxon>
        <taxon>Fungi</taxon>
        <taxon>Fungi incertae sedis</taxon>
        <taxon>Blastocladiomycota</taxon>
        <taxon>Blastocladiomycetes</taxon>
        <taxon>Blastocladiales</taxon>
        <taxon>Catenariaceae</taxon>
        <taxon>Catenaria</taxon>
    </lineage>
</organism>
<dbReference type="PANTHER" id="PTHR21838">
    <property type="entry name" value="COILED-COIL DOMAIN-CONTAINING PROTEIN 137"/>
    <property type="match status" value="1"/>
</dbReference>
<accession>A0A1Y2I2B0</accession>
<protein>
    <submittedName>
        <fullName evidence="2">Uncharacterized protein</fullName>
    </submittedName>
</protein>
<dbReference type="GO" id="GO:0005634">
    <property type="term" value="C:nucleus"/>
    <property type="evidence" value="ECO:0007669"/>
    <property type="project" value="TreeGrafter"/>
</dbReference>
<feature type="region of interest" description="Disordered" evidence="1">
    <location>
        <begin position="1"/>
        <end position="189"/>
    </location>
</feature>
<dbReference type="InterPro" id="IPR026680">
    <property type="entry name" value="CCDC137"/>
</dbReference>